<comment type="caution">
    <text evidence="2">The sequence shown here is derived from an EMBL/GenBank/DDBJ whole genome shotgun (WGS) entry which is preliminary data.</text>
</comment>
<dbReference type="EMBL" id="BMNK01000005">
    <property type="protein sequence ID" value="GGP06975.1"/>
    <property type="molecule type" value="Genomic_DNA"/>
</dbReference>
<feature type="repeat" description="TPR" evidence="1">
    <location>
        <begin position="222"/>
        <end position="255"/>
    </location>
</feature>
<protein>
    <recommendedName>
        <fullName evidence="4">Tetratricopeptide repeat protein</fullName>
    </recommendedName>
</protein>
<dbReference type="SUPFAM" id="SSF48452">
    <property type="entry name" value="TPR-like"/>
    <property type="match status" value="2"/>
</dbReference>
<dbReference type="PANTHER" id="PTHR12558">
    <property type="entry name" value="CELL DIVISION CYCLE 16,23,27"/>
    <property type="match status" value="1"/>
</dbReference>
<dbReference type="InterPro" id="IPR019734">
    <property type="entry name" value="TPR_rpt"/>
</dbReference>
<dbReference type="Gene3D" id="1.25.40.10">
    <property type="entry name" value="Tetratricopeptide repeat domain"/>
    <property type="match status" value="6"/>
</dbReference>
<name>A0A918A5P8_9ACTN</name>
<evidence type="ECO:0008006" key="4">
    <source>
        <dbReference type="Google" id="ProtNLM"/>
    </source>
</evidence>
<dbReference type="Proteomes" id="UP000660745">
    <property type="component" value="Unassembled WGS sequence"/>
</dbReference>
<dbReference type="InterPro" id="IPR011990">
    <property type="entry name" value="TPR-like_helical_dom_sf"/>
</dbReference>
<dbReference type="PANTHER" id="PTHR12558:SF33">
    <property type="entry name" value="BLL7664 PROTEIN"/>
    <property type="match status" value="1"/>
</dbReference>
<keyword evidence="1" id="KW-0802">TPR repeat</keyword>
<dbReference type="SUPFAM" id="SSF81901">
    <property type="entry name" value="HCP-like"/>
    <property type="match status" value="4"/>
</dbReference>
<organism evidence="2 3">
    <name type="scientific">Nonomuraea glycinis</name>
    <dbReference type="NCBI Taxonomy" id="2047744"/>
    <lineage>
        <taxon>Bacteria</taxon>
        <taxon>Bacillati</taxon>
        <taxon>Actinomycetota</taxon>
        <taxon>Actinomycetes</taxon>
        <taxon>Streptosporangiales</taxon>
        <taxon>Streptosporangiaceae</taxon>
        <taxon>Nonomuraea</taxon>
    </lineage>
</organism>
<dbReference type="PROSITE" id="PS50005">
    <property type="entry name" value="TPR"/>
    <property type="match status" value="1"/>
</dbReference>
<accession>A0A918A5P8</accession>
<evidence type="ECO:0000313" key="3">
    <source>
        <dbReference type="Proteomes" id="UP000660745"/>
    </source>
</evidence>
<dbReference type="Pfam" id="PF13432">
    <property type="entry name" value="TPR_16"/>
    <property type="match status" value="3"/>
</dbReference>
<dbReference type="SMART" id="SM00028">
    <property type="entry name" value="TPR"/>
    <property type="match status" value="9"/>
</dbReference>
<dbReference type="RefSeq" id="WP_189139490.1">
    <property type="nucleotide sequence ID" value="NZ_BMNK01000005.1"/>
</dbReference>
<reference evidence="2" key="2">
    <citation type="submission" date="2020-09" db="EMBL/GenBank/DDBJ databases">
        <authorList>
            <person name="Sun Q."/>
            <person name="Zhou Y."/>
        </authorList>
    </citation>
    <scope>NUCLEOTIDE SEQUENCE</scope>
    <source>
        <strain evidence="2">CGMCC 4.7430</strain>
    </source>
</reference>
<proteinExistence type="predicted"/>
<evidence type="ECO:0000313" key="2">
    <source>
        <dbReference type="EMBL" id="GGP06975.1"/>
    </source>
</evidence>
<evidence type="ECO:0000256" key="1">
    <source>
        <dbReference type="PROSITE-ProRule" id="PRU00339"/>
    </source>
</evidence>
<sequence>MSSERLGPAMLSWEAGDLDGAAALFREIAATGDPEASHLLACLLQDMGDLDGAEAAHRSVIQSDDPVFAQRSAIAMALMLVSACEWPAAHRVLSIAADGADFEVAALADTAMVLVCTELGDAAGAEAALRRARRCDSPAVAELAAQLELPDFAFLTAATAAELYEVAEDEEDYQRLLTCGDPEVVSQSAFQLYRLYAEEEDYEAARQVCEHAVAVGHPDHLAMAYKLLGAVLVNLGEYAEAADAYARAAEDPRPELRLPALLEQAKVHAQLGDEETTRAIFHRVIASGQREYAVEAHACLAQLHTEAGEAAQALTALRAVLEAGESPWSSPCVTLLALLLDQHPSSYEPAMELVRAAAAHPDPDTAYKAALLLDQDARRQPPADPVEEQALQDADSGLARLRAGEVAEARRLLRRAVDSGAHAQSIRATVALAELEIGEGDREQADELLSYVAQGDDVAQGFTAAFLLHLLRTSEGHPVLRAIVDHQRLGRQEGLIRHRAAMDHDPATGAAVLAQLLAAAGYDLAEAARLFESAADSGDPLALSYTAVSYKELLLGHGRRDEAIGLLRRARADGHPVLAPWVAYELAELVGGGDPTEAQATDGEAQATDGEARAAYGEVLATEHEGLRRAAVAGLVRVLERQGDLLAIGRLYERLVAEGDTAGGDWLLGLTRVRLDEVEEARAAFDLLPGDDPEHGTAGQARIGLGERLVDEGEHSRAELCLLPATREAESAESAWRGIGVARRLRGDLEGAVEALEAAMPAAAVDLAEVLEERGDVAAARRALESGVAAGDVESLRHLLVHLVRHEAHEAVPGWAGQAVGSGDPETVAMGHWSWGEACRAAGDLDGAVLRFREALAAGYADAVPSIRGDLAQALRDTGDAAAAAEQARLVMAEDDPDAAARSALDLGCWLHEDGDPLGAAEAFAAAVRARPESEEAGTAAANLVILAEHACEGGEHALAVRILSHLGADAAEPARRLGGLCTDPAAVPLYFGLAGADPYIELEVAGRLAELGETGEARAVYERLNEHEDPDVRFVAAGRLLELLDEQGETAAFYSVAEQRAGDDGVFGSLFGLLQEERGDTEASLRTLRAAAAGGEPTALTVLAQALAGDGQVEEARQVYEQVLEAGDADLAARAMVGLGNTFHEEDGLRARVWYLKAVTAAEGHVAAVAAMHLGALAKGERDFPEALGWYQRVIDAGDPESAMAAAHLGELCYWLGDRDGALRFYELTLNLTGRPELVAEAACRLGEIRYEHGDLPAARRLLEQAVATGDDLYAAEAEALLTKL</sequence>
<reference evidence="2" key="1">
    <citation type="journal article" date="2014" name="Int. J. Syst. Evol. Microbiol.">
        <title>Complete genome sequence of Corynebacterium casei LMG S-19264T (=DSM 44701T), isolated from a smear-ripened cheese.</title>
        <authorList>
            <consortium name="US DOE Joint Genome Institute (JGI-PGF)"/>
            <person name="Walter F."/>
            <person name="Albersmeier A."/>
            <person name="Kalinowski J."/>
            <person name="Ruckert C."/>
        </authorList>
    </citation>
    <scope>NUCLEOTIDE SEQUENCE</scope>
    <source>
        <strain evidence="2">CGMCC 4.7430</strain>
    </source>
</reference>
<keyword evidence="3" id="KW-1185">Reference proteome</keyword>
<gene>
    <name evidence="2" type="ORF">GCM10012278_32890</name>
</gene>